<proteinExistence type="inferred from homology"/>
<dbReference type="KEGG" id="yef:FORC2_2598"/>
<comment type="similarity">
    <text evidence="2">Belongs to the membrane fusion protein (MFP) (TC 8.A.1) family.</text>
</comment>
<organism evidence="6 7">
    <name type="scientific">Yersinia enterocolitica</name>
    <dbReference type="NCBI Taxonomy" id="630"/>
    <lineage>
        <taxon>Bacteria</taxon>
        <taxon>Pseudomonadati</taxon>
        <taxon>Pseudomonadota</taxon>
        <taxon>Gammaproteobacteria</taxon>
        <taxon>Enterobacterales</taxon>
        <taxon>Yersiniaceae</taxon>
        <taxon>Yersinia</taxon>
    </lineage>
</organism>
<keyword evidence="3 4" id="KW-0175">Coiled coil</keyword>
<dbReference type="InterPro" id="IPR058625">
    <property type="entry name" value="MdtA-like_BSH"/>
</dbReference>
<dbReference type="Proteomes" id="UP000041356">
    <property type="component" value="Unassembled WGS sequence"/>
</dbReference>
<reference evidence="6 7" key="1">
    <citation type="submission" date="2015-03" db="EMBL/GenBank/DDBJ databases">
        <authorList>
            <consortium name="Pathogen Informatics"/>
            <person name="Murphy D."/>
        </authorList>
    </citation>
    <scope>NUCLEOTIDE SEQUENCE [LARGE SCALE GENOMIC DNA]</scope>
    <source>
        <strain evidence="6 7">IP27818</strain>
    </source>
</reference>
<evidence type="ECO:0000256" key="3">
    <source>
        <dbReference type="ARBA" id="ARBA00023054"/>
    </source>
</evidence>
<gene>
    <name evidence="6" type="primary">macA_4</name>
    <name evidence="6" type="ORF">ERS137939_03364</name>
</gene>
<dbReference type="EMBL" id="CPZF01000009">
    <property type="protein sequence ID" value="CNG14426.1"/>
    <property type="molecule type" value="Genomic_DNA"/>
</dbReference>
<dbReference type="SUPFAM" id="SSF111369">
    <property type="entry name" value="HlyD-like secretion proteins"/>
    <property type="match status" value="1"/>
</dbReference>
<accession>A0A9P1PXU8</accession>
<feature type="coiled-coil region" evidence="4">
    <location>
        <begin position="105"/>
        <end position="132"/>
    </location>
</feature>
<name>A0A9P1PXU8_YEREN</name>
<comment type="subcellular location">
    <subcellularLocation>
        <location evidence="1">Cell envelope</location>
    </subcellularLocation>
</comment>
<feature type="domain" description="Multidrug resistance protein MdtA-like barrel-sandwich hybrid" evidence="5">
    <location>
        <begin position="72"/>
        <end position="244"/>
    </location>
</feature>
<evidence type="ECO:0000259" key="5">
    <source>
        <dbReference type="Pfam" id="PF25917"/>
    </source>
</evidence>
<evidence type="ECO:0000256" key="2">
    <source>
        <dbReference type="ARBA" id="ARBA00009477"/>
    </source>
</evidence>
<protein>
    <submittedName>
        <fullName evidence="6">RND family efflux transporter MFP subunit</fullName>
    </submittedName>
</protein>
<sequence>MSAITRNFNKLILHKYKCGVALFILVLSVMSGLSAWSSRQSAPHMVTHWLHIVPQPLENQLGLVGRIQAATQVAITAPFDGVLQQVNVHEGQYVEKNQILLTLDTSQLEIQLRQAQAELMKAQRETQQLQNWAHSTEVSRARRAVSTAQQTLKNSLNSLRDTQSLFKRGIVARMEVDALTQQVEVQQQDLIAAQDELMTTLAHSQGLERQIADIELTNARARYDTLQAAFSRKEVKAPVAGYIVSPIIPEHSRPLLIQSGMPVNVGTPLIDIINQDTFRILTRVEEIDLHLLREGMPVQITGDGFAGLELTGHIAAIGMQGNVGDSQQAGAKFDVTIDVDSSSIQPAQRVRIGMSAQLMVVLYRNEQGIAVPPAALHRDDSGNTYVIYRQTANSPPQKVEVTPGQAFVQGIEIHGITSGQVNISGDGPQE</sequence>
<evidence type="ECO:0000256" key="1">
    <source>
        <dbReference type="ARBA" id="ARBA00004196"/>
    </source>
</evidence>
<evidence type="ECO:0000256" key="4">
    <source>
        <dbReference type="SAM" id="Coils"/>
    </source>
</evidence>
<comment type="caution">
    <text evidence="6">The sequence shown here is derived from an EMBL/GenBank/DDBJ whole genome shotgun (WGS) entry which is preliminary data.</text>
</comment>
<dbReference type="Gene3D" id="2.40.50.100">
    <property type="match status" value="1"/>
</dbReference>
<dbReference type="InterPro" id="IPR050465">
    <property type="entry name" value="UPF0194_transport"/>
</dbReference>
<dbReference type="AlphaFoldDB" id="A0A9P1PXU8"/>
<dbReference type="RefSeq" id="WP_046051194.1">
    <property type="nucleotide sequence ID" value="NZ_CP009456.1"/>
</dbReference>
<dbReference type="Gene3D" id="2.40.30.170">
    <property type="match status" value="1"/>
</dbReference>
<evidence type="ECO:0000313" key="7">
    <source>
        <dbReference type="Proteomes" id="UP000041356"/>
    </source>
</evidence>
<dbReference type="PANTHER" id="PTHR32347:SF23">
    <property type="entry name" value="BLL5650 PROTEIN"/>
    <property type="match status" value="1"/>
</dbReference>
<dbReference type="GO" id="GO:0030313">
    <property type="term" value="C:cell envelope"/>
    <property type="evidence" value="ECO:0007669"/>
    <property type="project" value="UniProtKB-SubCell"/>
</dbReference>
<dbReference type="PANTHER" id="PTHR32347">
    <property type="entry name" value="EFFLUX SYSTEM COMPONENT YKNX-RELATED"/>
    <property type="match status" value="1"/>
</dbReference>
<dbReference type="Pfam" id="PF25917">
    <property type="entry name" value="BSH_RND"/>
    <property type="match status" value="1"/>
</dbReference>
<evidence type="ECO:0000313" key="6">
    <source>
        <dbReference type="EMBL" id="CNG14426.1"/>
    </source>
</evidence>